<evidence type="ECO:0000256" key="8">
    <source>
        <dbReference type="SAM" id="MobiDB-lite"/>
    </source>
</evidence>
<feature type="domain" description="Polycystin cation channel PKD1/PKD2" evidence="10">
    <location>
        <begin position="820"/>
        <end position="1038"/>
    </location>
</feature>
<evidence type="ECO:0000256" key="4">
    <source>
        <dbReference type="ARBA" id="ARBA00022801"/>
    </source>
</evidence>
<dbReference type="Pfam" id="PF08016">
    <property type="entry name" value="PKD_channel"/>
    <property type="match status" value="1"/>
</dbReference>
<dbReference type="PROSITE" id="PS00138">
    <property type="entry name" value="SUBTILASE_SER"/>
    <property type="match status" value="1"/>
</dbReference>
<evidence type="ECO:0000256" key="7">
    <source>
        <dbReference type="ARBA" id="ARBA00023136"/>
    </source>
</evidence>
<keyword evidence="3 9" id="KW-0812">Transmembrane</keyword>
<gene>
    <name evidence="11" type="ORF">TeGR_g15314</name>
</gene>
<feature type="transmembrane region" description="Helical" evidence="9">
    <location>
        <begin position="1008"/>
        <end position="1034"/>
    </location>
</feature>
<accession>A0ABQ6MQP3</accession>
<evidence type="ECO:0000313" key="11">
    <source>
        <dbReference type="EMBL" id="GMI30285.1"/>
    </source>
</evidence>
<organism evidence="11 12">
    <name type="scientific">Tetraparma gracilis</name>
    <dbReference type="NCBI Taxonomy" id="2962635"/>
    <lineage>
        <taxon>Eukaryota</taxon>
        <taxon>Sar</taxon>
        <taxon>Stramenopiles</taxon>
        <taxon>Ochrophyta</taxon>
        <taxon>Bolidophyceae</taxon>
        <taxon>Parmales</taxon>
        <taxon>Triparmaceae</taxon>
        <taxon>Tetraparma</taxon>
    </lineage>
</organism>
<dbReference type="Proteomes" id="UP001165060">
    <property type="component" value="Unassembled WGS sequence"/>
</dbReference>
<evidence type="ECO:0000256" key="5">
    <source>
        <dbReference type="ARBA" id="ARBA00022825"/>
    </source>
</evidence>
<keyword evidence="7 9" id="KW-0472">Membrane</keyword>
<protein>
    <recommendedName>
        <fullName evidence="10">Polycystin cation channel PKD1/PKD2 domain-containing protein</fullName>
    </recommendedName>
</protein>
<dbReference type="InterPro" id="IPR051223">
    <property type="entry name" value="Polycystin"/>
</dbReference>
<dbReference type="InterPro" id="IPR023828">
    <property type="entry name" value="Peptidase_S8_Ser-AS"/>
</dbReference>
<keyword evidence="4" id="KW-0378">Hydrolase</keyword>
<name>A0ABQ6MQP3_9STRA</name>
<evidence type="ECO:0000313" key="12">
    <source>
        <dbReference type="Proteomes" id="UP001165060"/>
    </source>
</evidence>
<feature type="transmembrane region" description="Helical" evidence="9">
    <location>
        <begin position="851"/>
        <end position="875"/>
    </location>
</feature>
<sequence length="1186" mass="131078">MLNNAEAEAMMDVLSPASAGTSSSTPHASASASFPHASSSPPPTFAQPNPLQAQPGAQAGMEVAPSQPPSHTRRGLDDNMAASVMKRHVGKYLTRKKFQTILYSDIKEELNEIESLSKGFTNFFYFLAFLVTYFYVVTKQLHPTSNFALRQSLEPILGEGYKDVSSPIDAMAYSRELLTTNYESSYRESQCAPCAVVASFTTRLGGDPCSEVCPNRPYAPNETTTMDHIHSYWTNPLASDAMLGLCHSLCNGICKPGNGCDNVDIADFVPSKTHYRPSKLTQPYADFEIELAERDTCSLPMEVEYMVGESSLLHDTPFTVPLTAMTFGYAFASLPLVPVIMNEMLVDCDMQAFDVEMCAGSIQPPAVHCRHLYEQMHCAAEASGGGLLNFTTASGETAFVNVSCAVVMEPPLQEDVCGEATNVADLLHNAAGECPNGFFADCVGTCVPSESFELMWGDGVCTDYWGDERYPGVASPALNCARYLWDGGDCEEIAVDWVLPGATCDCVGTCMTEEACAAYAPDCISIFTHFATAAEGCSQTDFQLDCTLWGFQLGFCDDGASALLHADQGFPARTTALPLAYLGGRKLDDESEEGDGADDEDKEVDDDDDDGDNGFNTEVKKGTMPSPPMPIGGWGRATTEVVQVGGWLGPHRTVGPGAYMAYKIYEMEPCEVDEEVLEENEGRRKKGDFEFGEVKTMCFTDRQVKYPIQMNNRWPLDYFEAPAEKHIDLFDMGEWGIGMQQMYCVFKALWDTFEDKYSPFWIQEVQLHLPLKIQGTIAGVDDLYGLASLTWIFKTDGTSTVDYQVETHRIDVDWAEEKTQYVLEIVCLVLGLELLGRAIYSWCKDGLSAQVLVTVVASLVFLVACLVYAIILLSIENLNLDTAKSPLTDGGYEAAVDMVGQFVTISEYMAIYSGLSMIFGIFALIRVFLILSFHKRLSILTETLWEGFVDIYHWLLVVVVFTSMFAVLFNLKIGEQVPQFATITESFSSLLLMVVGVSPDIGDLSGDYIVWLLIMTYGMVMFVLMINLFLGIVLDAYNIHTKEREESDTFPYSLKVYFYRLYAKHTHKAKHLLQRCLPARAAKVEATDAAKPGGGRYELKRRDTEDAVNKFRKMSVSMNLRQAQAMPMSIRAAKDVLRGEHLSEAMICNILRNIIVKKLCEGGMEKRVKKSVVNSGGKSKKKKKVE</sequence>
<evidence type="ECO:0000256" key="6">
    <source>
        <dbReference type="ARBA" id="ARBA00022989"/>
    </source>
</evidence>
<feature type="compositionally biased region" description="Acidic residues" evidence="8">
    <location>
        <begin position="589"/>
        <end position="612"/>
    </location>
</feature>
<feature type="region of interest" description="Disordered" evidence="8">
    <location>
        <begin position="586"/>
        <end position="632"/>
    </location>
</feature>
<keyword evidence="2" id="KW-0645">Protease</keyword>
<feature type="compositionally biased region" description="Low complexity" evidence="8">
    <location>
        <begin position="16"/>
        <end position="39"/>
    </location>
</feature>
<feature type="transmembrane region" description="Helical" evidence="9">
    <location>
        <begin position="908"/>
        <end position="931"/>
    </location>
</feature>
<keyword evidence="6 9" id="KW-1133">Transmembrane helix</keyword>
<dbReference type="InterPro" id="IPR013122">
    <property type="entry name" value="PKD1_2_channel"/>
</dbReference>
<dbReference type="PANTHER" id="PTHR10877">
    <property type="entry name" value="POLYCYSTIN FAMILY MEMBER"/>
    <property type="match status" value="1"/>
</dbReference>
<evidence type="ECO:0000256" key="3">
    <source>
        <dbReference type="ARBA" id="ARBA00022692"/>
    </source>
</evidence>
<comment type="subcellular location">
    <subcellularLocation>
        <location evidence="1">Membrane</location>
        <topology evidence="1">Multi-pass membrane protein</topology>
    </subcellularLocation>
</comment>
<dbReference type="PANTHER" id="PTHR10877:SF183">
    <property type="entry name" value="AT14535P-RELATED"/>
    <property type="match status" value="1"/>
</dbReference>
<evidence type="ECO:0000259" key="10">
    <source>
        <dbReference type="Pfam" id="PF08016"/>
    </source>
</evidence>
<evidence type="ECO:0000256" key="2">
    <source>
        <dbReference type="ARBA" id="ARBA00022670"/>
    </source>
</evidence>
<proteinExistence type="predicted"/>
<dbReference type="Gene3D" id="1.10.287.70">
    <property type="match status" value="1"/>
</dbReference>
<feature type="transmembrane region" description="Helical" evidence="9">
    <location>
        <begin position="951"/>
        <end position="971"/>
    </location>
</feature>
<feature type="region of interest" description="Disordered" evidence="8">
    <location>
        <begin position="16"/>
        <end position="77"/>
    </location>
</feature>
<reference evidence="11 12" key="1">
    <citation type="journal article" date="2023" name="Commun. Biol.">
        <title>Genome analysis of Parmales, the sister group of diatoms, reveals the evolutionary specialization of diatoms from phago-mixotrophs to photoautotrophs.</title>
        <authorList>
            <person name="Ban H."/>
            <person name="Sato S."/>
            <person name="Yoshikawa S."/>
            <person name="Yamada K."/>
            <person name="Nakamura Y."/>
            <person name="Ichinomiya M."/>
            <person name="Sato N."/>
            <person name="Blanc-Mathieu R."/>
            <person name="Endo H."/>
            <person name="Kuwata A."/>
            <person name="Ogata H."/>
        </authorList>
    </citation>
    <scope>NUCLEOTIDE SEQUENCE [LARGE SCALE GENOMIC DNA]</scope>
</reference>
<comment type="caution">
    <text evidence="11">The sequence shown here is derived from an EMBL/GenBank/DDBJ whole genome shotgun (WGS) entry which is preliminary data.</text>
</comment>
<feature type="transmembrane region" description="Helical" evidence="9">
    <location>
        <begin position="983"/>
        <end position="1002"/>
    </location>
</feature>
<dbReference type="EMBL" id="BRYB01003092">
    <property type="protein sequence ID" value="GMI30285.1"/>
    <property type="molecule type" value="Genomic_DNA"/>
</dbReference>
<evidence type="ECO:0000256" key="1">
    <source>
        <dbReference type="ARBA" id="ARBA00004141"/>
    </source>
</evidence>
<keyword evidence="5" id="KW-0720">Serine protease</keyword>
<keyword evidence="12" id="KW-1185">Reference proteome</keyword>
<evidence type="ECO:0000256" key="9">
    <source>
        <dbReference type="SAM" id="Phobius"/>
    </source>
</evidence>